<feature type="region of interest" description="Disordered" evidence="1">
    <location>
        <begin position="67"/>
        <end position="89"/>
    </location>
</feature>
<comment type="caution">
    <text evidence="3">The sequence shown here is derived from an EMBL/GenBank/DDBJ whole genome shotgun (WGS) entry which is preliminary data.</text>
</comment>
<dbReference type="RefSeq" id="WP_133317932.1">
    <property type="nucleotide sequence ID" value="NZ_SMTL01000007.1"/>
</dbReference>
<accession>A0A4R5U9Z4</accession>
<gene>
    <name evidence="3" type="ORF">E2F50_19885</name>
</gene>
<feature type="signal peptide" evidence="2">
    <location>
        <begin position="1"/>
        <end position="22"/>
    </location>
</feature>
<name>A0A4R5U9Z4_9HYPH</name>
<feature type="chain" id="PRO_5020787166" evidence="2">
    <location>
        <begin position="23"/>
        <end position="89"/>
    </location>
</feature>
<evidence type="ECO:0000313" key="4">
    <source>
        <dbReference type="Proteomes" id="UP000295238"/>
    </source>
</evidence>
<protein>
    <submittedName>
        <fullName evidence="3">Uncharacterized protein</fullName>
    </submittedName>
</protein>
<feature type="compositionally biased region" description="Polar residues" evidence="1">
    <location>
        <begin position="67"/>
        <end position="77"/>
    </location>
</feature>
<dbReference type="AlphaFoldDB" id="A0A4R5U9Z4"/>
<sequence>MRAVISFAMAFTVIVSASTVFAQSDRASAALECSRKADAAGKSGDETFMKACLATFVGGKPGDANYNTTIPDANVTKQLRDSSDNSNDR</sequence>
<feature type="compositionally biased region" description="Basic and acidic residues" evidence="1">
    <location>
        <begin position="78"/>
        <end position="89"/>
    </location>
</feature>
<dbReference type="Proteomes" id="UP000295238">
    <property type="component" value="Unassembled WGS sequence"/>
</dbReference>
<evidence type="ECO:0000256" key="2">
    <source>
        <dbReference type="SAM" id="SignalP"/>
    </source>
</evidence>
<reference evidence="3 4" key="1">
    <citation type="submission" date="2019-03" db="EMBL/GenBank/DDBJ databases">
        <title>Rhizobium sp. nov., an bacterium isolated from biocrust in Mu Us Desert.</title>
        <authorList>
            <person name="Lixiong L."/>
        </authorList>
    </citation>
    <scope>NUCLEOTIDE SEQUENCE [LARGE SCALE GENOMIC DNA]</scope>
    <source>
        <strain evidence="3 4">SPY-1</strain>
    </source>
</reference>
<evidence type="ECO:0000313" key="3">
    <source>
        <dbReference type="EMBL" id="TDK31216.1"/>
    </source>
</evidence>
<evidence type="ECO:0000256" key="1">
    <source>
        <dbReference type="SAM" id="MobiDB-lite"/>
    </source>
</evidence>
<proteinExistence type="predicted"/>
<keyword evidence="2" id="KW-0732">Signal</keyword>
<organism evidence="3 4">
    <name type="scientific">Rhizobium deserti</name>
    <dbReference type="NCBI Taxonomy" id="2547961"/>
    <lineage>
        <taxon>Bacteria</taxon>
        <taxon>Pseudomonadati</taxon>
        <taxon>Pseudomonadota</taxon>
        <taxon>Alphaproteobacteria</taxon>
        <taxon>Hyphomicrobiales</taxon>
        <taxon>Rhizobiaceae</taxon>
        <taxon>Rhizobium/Agrobacterium group</taxon>
        <taxon>Rhizobium</taxon>
    </lineage>
</organism>
<keyword evidence="4" id="KW-1185">Reference proteome</keyword>
<dbReference type="EMBL" id="SMTL01000007">
    <property type="protein sequence ID" value="TDK31216.1"/>
    <property type="molecule type" value="Genomic_DNA"/>
</dbReference>